<dbReference type="InterPro" id="IPR036097">
    <property type="entry name" value="HisK_dim/P_sf"/>
</dbReference>
<dbReference type="AlphaFoldDB" id="E0NN24"/>
<dbReference type="RefSeq" id="WP_008902338.1">
    <property type="nucleotide sequence ID" value="NZ_GL397071.1"/>
</dbReference>
<dbReference type="InterPro" id="IPR050351">
    <property type="entry name" value="BphY/WalK/GraS-like"/>
</dbReference>
<comment type="catalytic activity">
    <reaction evidence="1">
        <text>ATP + protein L-histidine = ADP + protein N-phospho-L-histidine.</text>
        <dbReference type="EC" id="2.7.13.3"/>
    </reaction>
</comment>
<proteinExistence type="predicted"/>
<evidence type="ECO:0000313" key="10">
    <source>
        <dbReference type="Proteomes" id="UP000003280"/>
    </source>
</evidence>
<evidence type="ECO:0000256" key="5">
    <source>
        <dbReference type="ARBA" id="ARBA00022679"/>
    </source>
</evidence>
<dbReference type="GO" id="GO:0005886">
    <property type="term" value="C:plasma membrane"/>
    <property type="evidence" value="ECO:0007669"/>
    <property type="project" value="TreeGrafter"/>
</dbReference>
<evidence type="ECO:0000259" key="8">
    <source>
        <dbReference type="PROSITE" id="PS50109"/>
    </source>
</evidence>
<protein>
    <recommendedName>
        <fullName evidence="3">histidine kinase</fullName>
        <ecNumber evidence="3">2.7.13.3</ecNumber>
    </recommendedName>
</protein>
<dbReference type="HOGENOM" id="CLU_000445_89_3_9"/>
<dbReference type="Gene3D" id="1.10.287.130">
    <property type="match status" value="1"/>
</dbReference>
<evidence type="ECO:0000256" key="6">
    <source>
        <dbReference type="ARBA" id="ARBA00022777"/>
    </source>
</evidence>
<dbReference type="GO" id="GO:0000155">
    <property type="term" value="F:phosphorelay sensor kinase activity"/>
    <property type="evidence" value="ECO:0007669"/>
    <property type="project" value="InterPro"/>
</dbReference>
<dbReference type="InterPro" id="IPR003594">
    <property type="entry name" value="HATPase_dom"/>
</dbReference>
<keyword evidence="6 9" id="KW-0418">Kinase</keyword>
<dbReference type="InterPro" id="IPR036890">
    <property type="entry name" value="HATPase_C_sf"/>
</dbReference>
<keyword evidence="7" id="KW-0902">Two-component regulatory system</keyword>
<evidence type="ECO:0000256" key="4">
    <source>
        <dbReference type="ARBA" id="ARBA00022553"/>
    </source>
</evidence>
<dbReference type="SUPFAM" id="SSF55874">
    <property type="entry name" value="ATPase domain of HSP90 chaperone/DNA topoisomerase II/histidine kinase"/>
    <property type="match status" value="1"/>
</dbReference>
<evidence type="ECO:0000256" key="7">
    <source>
        <dbReference type="ARBA" id="ARBA00023012"/>
    </source>
</evidence>
<evidence type="ECO:0000313" key="9">
    <source>
        <dbReference type="EMBL" id="EFM24697.1"/>
    </source>
</evidence>
<dbReference type="CDD" id="cd00082">
    <property type="entry name" value="HisKA"/>
    <property type="match status" value="1"/>
</dbReference>
<dbReference type="PANTHER" id="PTHR45453:SF1">
    <property type="entry name" value="PHOSPHATE REGULON SENSOR PROTEIN PHOR"/>
    <property type="match status" value="1"/>
</dbReference>
<dbReference type="EMBL" id="AEEH01000048">
    <property type="protein sequence ID" value="EFM24697.1"/>
    <property type="molecule type" value="Genomic_DNA"/>
</dbReference>
<gene>
    <name evidence="9" type="ORF">HMPREF9225_1563</name>
</gene>
<dbReference type="OrthoDB" id="9780718at2"/>
<dbReference type="STRING" id="862517.HMPREF9225_1563"/>
<dbReference type="EC" id="2.7.13.3" evidence="3"/>
<dbReference type="SMART" id="SM00388">
    <property type="entry name" value="HisKA"/>
    <property type="match status" value="1"/>
</dbReference>
<dbReference type="InterPro" id="IPR005467">
    <property type="entry name" value="His_kinase_dom"/>
</dbReference>
<evidence type="ECO:0000256" key="3">
    <source>
        <dbReference type="ARBA" id="ARBA00012438"/>
    </source>
</evidence>
<dbReference type="InterPro" id="IPR003661">
    <property type="entry name" value="HisK_dim/P_dom"/>
</dbReference>
<reference evidence="9 10" key="1">
    <citation type="submission" date="2010-07" db="EMBL/GenBank/DDBJ databases">
        <authorList>
            <person name="Muzny D."/>
            <person name="Qin X."/>
            <person name="Deng J."/>
            <person name="Jiang H."/>
            <person name="Liu Y."/>
            <person name="Qu J."/>
            <person name="Song X.-Z."/>
            <person name="Zhang L."/>
            <person name="Thornton R."/>
            <person name="Coyle M."/>
            <person name="Francisco L."/>
            <person name="Jackson L."/>
            <person name="Javaid M."/>
            <person name="Korchina V."/>
            <person name="Kovar C."/>
            <person name="Mata R."/>
            <person name="Mathew T."/>
            <person name="Ngo R."/>
            <person name="Nguyen L."/>
            <person name="Nguyen N."/>
            <person name="Okwuonu G."/>
            <person name="Ongeri F."/>
            <person name="Pham C."/>
            <person name="Simmons D."/>
            <person name="Wilczek-Boney K."/>
            <person name="Hale W."/>
            <person name="Jakkamsetti A."/>
            <person name="Pham P."/>
            <person name="Ruth R."/>
            <person name="San Lucas F."/>
            <person name="Warren J."/>
            <person name="Zhang J."/>
            <person name="Zhao Z."/>
            <person name="Zhou C."/>
            <person name="Zhu D."/>
            <person name="Lee S."/>
            <person name="Bess C."/>
            <person name="Blankenburg K."/>
            <person name="Forbes L."/>
            <person name="Fu Q."/>
            <person name="Gubbala S."/>
            <person name="Hirani K."/>
            <person name="Jayaseelan J.C."/>
            <person name="Lara F."/>
            <person name="Munidasa M."/>
            <person name="Palculict T."/>
            <person name="Patil S."/>
            <person name="Pu L.-L."/>
            <person name="Saada N."/>
            <person name="Tang L."/>
            <person name="Weissenberger G."/>
            <person name="Zhu Y."/>
            <person name="Hemphill L."/>
            <person name="Shang Y."/>
            <person name="Youmans B."/>
            <person name="Ayvaz T."/>
            <person name="Ross M."/>
            <person name="Santibanez J."/>
            <person name="Aqrawi P."/>
            <person name="Gross S."/>
            <person name="Joshi V."/>
            <person name="Fowler G."/>
            <person name="Nazareth L."/>
            <person name="Reid J."/>
            <person name="Worley K."/>
            <person name="Petrosino J."/>
            <person name="Highlander S."/>
            <person name="Gibbs R."/>
        </authorList>
    </citation>
    <scope>NUCLEOTIDE SEQUENCE [LARGE SCALE GENOMIC DNA]</scope>
    <source>
        <strain evidence="9 10">ATCC BAA-1640</strain>
    </source>
</reference>
<dbReference type="PANTHER" id="PTHR45453">
    <property type="entry name" value="PHOSPHATE REGULON SENSOR PROTEIN PHOR"/>
    <property type="match status" value="1"/>
</dbReference>
<organism evidence="9 10">
    <name type="scientific">Peptoniphilus duerdenii ATCC BAA-1640</name>
    <dbReference type="NCBI Taxonomy" id="862517"/>
    <lineage>
        <taxon>Bacteria</taxon>
        <taxon>Bacillati</taxon>
        <taxon>Bacillota</taxon>
        <taxon>Tissierellia</taxon>
        <taxon>Tissierellales</taxon>
        <taxon>Peptoniphilaceae</taxon>
        <taxon>Peptoniphilus</taxon>
    </lineage>
</organism>
<comment type="subcellular location">
    <subcellularLocation>
        <location evidence="2">Membrane</location>
    </subcellularLocation>
</comment>
<name>E0NN24_9FIRM</name>
<evidence type="ECO:0000256" key="2">
    <source>
        <dbReference type="ARBA" id="ARBA00004370"/>
    </source>
</evidence>
<dbReference type="PROSITE" id="PS50109">
    <property type="entry name" value="HIS_KIN"/>
    <property type="match status" value="1"/>
</dbReference>
<keyword evidence="5" id="KW-0808">Transferase</keyword>
<dbReference type="GO" id="GO:0004721">
    <property type="term" value="F:phosphoprotein phosphatase activity"/>
    <property type="evidence" value="ECO:0007669"/>
    <property type="project" value="TreeGrafter"/>
</dbReference>
<dbReference type="Gene3D" id="3.30.565.10">
    <property type="entry name" value="Histidine kinase-like ATPase, C-terminal domain"/>
    <property type="match status" value="1"/>
</dbReference>
<comment type="caution">
    <text evidence="9">The sequence shown here is derived from an EMBL/GenBank/DDBJ whole genome shotgun (WGS) entry which is preliminary data.</text>
</comment>
<dbReference type="GO" id="GO:0016036">
    <property type="term" value="P:cellular response to phosphate starvation"/>
    <property type="evidence" value="ECO:0007669"/>
    <property type="project" value="TreeGrafter"/>
</dbReference>
<feature type="domain" description="Histidine kinase" evidence="8">
    <location>
        <begin position="84"/>
        <end position="275"/>
    </location>
</feature>
<accession>E0NN24</accession>
<dbReference type="Proteomes" id="UP000003280">
    <property type="component" value="Unassembled WGS sequence"/>
</dbReference>
<dbReference type="eggNOG" id="COG2205">
    <property type="taxonomic scope" value="Bacteria"/>
</dbReference>
<keyword evidence="10" id="KW-1185">Reference proteome</keyword>
<evidence type="ECO:0000256" key="1">
    <source>
        <dbReference type="ARBA" id="ARBA00000085"/>
    </source>
</evidence>
<sequence length="287" mass="33726">MIYLIAVLLLISIYLNYKLIGERKRFKKDFNIRTMINSTSKMKSDYGVELNEVASKLEELLLKNKDQRVQLRNLDDFHKENLADMSHDLRTPLTSILGYIKLLEKENLNEKERSYLDIIKNKSLYLKNMIDMFYEASLAEMGSHLNIEINDVISITNECVLEYYDDFTKKFDSTEVDLNNKLELEIDENIFRQVVSNILSNMLKYSLGQNKILYSDGKLYFKNLTDLEDGNYDRLFEKSYVLDPSRQNSTGLGLYIVKTRLDSMNISSKIYVQEKIFTIEIDFKKLL</sequence>
<dbReference type="Pfam" id="PF00512">
    <property type="entry name" value="HisKA"/>
    <property type="match status" value="1"/>
</dbReference>
<dbReference type="SUPFAM" id="SSF47384">
    <property type="entry name" value="Homodimeric domain of signal transducing histidine kinase"/>
    <property type="match status" value="1"/>
</dbReference>
<keyword evidence="4" id="KW-0597">Phosphoprotein</keyword>
<dbReference type="SMART" id="SM00387">
    <property type="entry name" value="HATPase_c"/>
    <property type="match status" value="1"/>
</dbReference>